<reference evidence="9 10" key="2">
    <citation type="submission" date="2020-03" db="EMBL/GenBank/DDBJ databases">
        <authorList>
            <person name="Ichikawa N."/>
            <person name="Kimura A."/>
            <person name="Kitahashi Y."/>
            <person name="Uohara A."/>
        </authorList>
    </citation>
    <scope>NUCLEOTIDE SEQUENCE [LARGE SCALE GENOMIC DNA]</scope>
    <source>
        <strain evidence="9 10">NBRC 107702</strain>
    </source>
</reference>
<feature type="transmembrane region" description="Helical" evidence="8">
    <location>
        <begin position="58"/>
        <end position="76"/>
    </location>
</feature>
<proteinExistence type="inferred from homology"/>
<organism evidence="9 10">
    <name type="scientific">Phytohabitans flavus</name>
    <dbReference type="NCBI Taxonomy" id="1076124"/>
    <lineage>
        <taxon>Bacteria</taxon>
        <taxon>Bacillati</taxon>
        <taxon>Actinomycetota</taxon>
        <taxon>Actinomycetes</taxon>
        <taxon>Micromonosporales</taxon>
        <taxon>Micromonosporaceae</taxon>
    </lineage>
</organism>
<gene>
    <name evidence="9" type="ORF">Pflav_023870</name>
</gene>
<dbReference type="Proteomes" id="UP000502508">
    <property type="component" value="Chromosome"/>
</dbReference>
<evidence type="ECO:0000256" key="5">
    <source>
        <dbReference type="ARBA" id="ARBA00022692"/>
    </source>
</evidence>
<keyword evidence="10" id="KW-1185">Reference proteome</keyword>
<evidence type="ECO:0000313" key="9">
    <source>
        <dbReference type="EMBL" id="BCB75977.1"/>
    </source>
</evidence>
<dbReference type="RefSeq" id="WP_197938339.1">
    <property type="nucleotide sequence ID" value="NZ_AP022870.1"/>
</dbReference>
<evidence type="ECO:0000256" key="4">
    <source>
        <dbReference type="ARBA" id="ARBA00022475"/>
    </source>
</evidence>
<dbReference type="NCBIfam" id="TIGR01528">
    <property type="entry name" value="NMN_trans_PnuC"/>
    <property type="match status" value="1"/>
</dbReference>
<feature type="transmembrane region" description="Helical" evidence="8">
    <location>
        <begin position="96"/>
        <end position="113"/>
    </location>
</feature>
<evidence type="ECO:0000256" key="2">
    <source>
        <dbReference type="ARBA" id="ARBA00006669"/>
    </source>
</evidence>
<protein>
    <submittedName>
        <fullName evidence="9">Nicotinamide mononucleotide transporter</fullName>
    </submittedName>
</protein>
<keyword evidence="6 8" id="KW-1133">Transmembrane helix</keyword>
<dbReference type="InterPro" id="IPR006419">
    <property type="entry name" value="NMN_transpt_PnuC"/>
</dbReference>
<dbReference type="AlphaFoldDB" id="A0A6F8XQ93"/>
<evidence type="ECO:0000313" key="10">
    <source>
        <dbReference type="Proteomes" id="UP000502508"/>
    </source>
</evidence>
<keyword evidence="3" id="KW-0813">Transport</keyword>
<keyword evidence="5 8" id="KW-0812">Transmembrane</keyword>
<dbReference type="PANTHER" id="PTHR36122:SF2">
    <property type="entry name" value="NICOTINAMIDE RIBOSIDE TRANSPORTER PNUC"/>
    <property type="match status" value="1"/>
</dbReference>
<dbReference type="Pfam" id="PF04973">
    <property type="entry name" value="NMN_transporter"/>
    <property type="match status" value="1"/>
</dbReference>
<dbReference type="GO" id="GO:0034257">
    <property type="term" value="F:nicotinamide riboside transmembrane transporter activity"/>
    <property type="evidence" value="ECO:0007669"/>
    <property type="project" value="InterPro"/>
</dbReference>
<accession>A0A6F8XQ93</accession>
<feature type="transmembrane region" description="Helical" evidence="8">
    <location>
        <begin position="165"/>
        <end position="183"/>
    </location>
</feature>
<sequence length="208" mass="23091">MMMFVFWGMSYLEVAGFAAGAASVWLYVRQSVWAWPVGIVNSGCWLVLFWTSRLYLDAGLQVVYIALGVAGWYWWLRGGDRPGRLPVRRTGRRHALVLWAVGGIATLVLWWAMTLAGDASPLLDAATTTVSLIAQYMLTRKLLGSWWCWIAVDVAYLGMYAHQELYLTAALQPLFVAMCVVGLRQWRASLRAGEADAVPSTGAERVAV</sequence>
<evidence type="ECO:0000256" key="6">
    <source>
        <dbReference type="ARBA" id="ARBA00022989"/>
    </source>
</evidence>
<evidence type="ECO:0000256" key="1">
    <source>
        <dbReference type="ARBA" id="ARBA00004651"/>
    </source>
</evidence>
<evidence type="ECO:0000256" key="7">
    <source>
        <dbReference type="ARBA" id="ARBA00023136"/>
    </source>
</evidence>
<dbReference type="PANTHER" id="PTHR36122">
    <property type="entry name" value="NICOTINAMIDE RIBOSIDE TRANSPORTER PNUC"/>
    <property type="match status" value="1"/>
</dbReference>
<evidence type="ECO:0000256" key="3">
    <source>
        <dbReference type="ARBA" id="ARBA00022448"/>
    </source>
</evidence>
<reference evidence="9 10" key="1">
    <citation type="submission" date="2020-03" db="EMBL/GenBank/DDBJ databases">
        <title>Whole genome shotgun sequence of Phytohabitans flavus NBRC 107702.</title>
        <authorList>
            <person name="Komaki H."/>
            <person name="Tamura T."/>
        </authorList>
    </citation>
    <scope>NUCLEOTIDE SEQUENCE [LARGE SCALE GENOMIC DNA]</scope>
    <source>
        <strain evidence="9 10">NBRC 107702</strain>
    </source>
</reference>
<comment type="similarity">
    <text evidence="2">Belongs to the nicotinamide ribonucleoside (NR) uptake permease (TC 4.B.1) family.</text>
</comment>
<dbReference type="EMBL" id="AP022870">
    <property type="protein sequence ID" value="BCB75977.1"/>
    <property type="molecule type" value="Genomic_DNA"/>
</dbReference>
<comment type="subcellular location">
    <subcellularLocation>
        <location evidence="1">Cell membrane</location>
        <topology evidence="1">Multi-pass membrane protein</topology>
    </subcellularLocation>
</comment>
<dbReference type="GO" id="GO:0005886">
    <property type="term" value="C:plasma membrane"/>
    <property type="evidence" value="ECO:0007669"/>
    <property type="project" value="UniProtKB-SubCell"/>
</dbReference>
<name>A0A6F8XQ93_9ACTN</name>
<keyword evidence="7 8" id="KW-0472">Membrane</keyword>
<dbReference type="KEGG" id="pfla:Pflav_023870"/>
<evidence type="ECO:0000256" key="8">
    <source>
        <dbReference type="SAM" id="Phobius"/>
    </source>
</evidence>
<keyword evidence="4" id="KW-1003">Cell membrane</keyword>